<proteinExistence type="predicted"/>
<organism evidence="2">
    <name type="scientific">Pseudomonas aeruginosa</name>
    <dbReference type="NCBI Taxonomy" id="287"/>
    <lineage>
        <taxon>Bacteria</taxon>
        <taxon>Pseudomonadati</taxon>
        <taxon>Pseudomonadota</taxon>
        <taxon>Gammaproteobacteria</taxon>
        <taxon>Pseudomonadales</taxon>
        <taxon>Pseudomonadaceae</taxon>
        <taxon>Pseudomonas</taxon>
    </lineage>
</organism>
<reference evidence="2" key="1">
    <citation type="submission" date="1998-03" db="EMBL/GenBank/DDBJ databases">
        <title>Identification of a cytochrome c precursor gene in Pseudomonas aeruginosa.</title>
        <authorList>
            <person name="Kerschen J."/>
            <person name="Hassett D.J."/>
            <person name="Rowe J.J."/>
        </authorList>
    </citation>
    <scope>NUCLEOTIDE SEQUENCE</scope>
    <source>
        <strain evidence="2">PAO1</strain>
    </source>
</reference>
<dbReference type="EMBL" id="AF053982">
    <property type="protein sequence ID" value="AAC15719.1"/>
    <property type="molecule type" value="Genomic_DNA"/>
</dbReference>
<reference evidence="2" key="2">
    <citation type="journal article" date="2001" name="J. Bacteriol.">
        <title>snr-1 gene is required for nitrate reduction in Pseudomonas aeruginosa PAO1.</title>
        <authorList>
            <person name="Kerschen E.J."/>
            <person name="Irani V.R."/>
            <person name="Hassett D.J."/>
            <person name="Rowe J.J."/>
        </authorList>
    </citation>
    <scope>NUCLEOTIDE SEQUENCE</scope>
    <source>
        <strain evidence="2">PAO1</strain>
    </source>
</reference>
<evidence type="ECO:0000256" key="1">
    <source>
        <dbReference type="SAM" id="MobiDB-lite"/>
    </source>
</evidence>
<dbReference type="AlphaFoldDB" id="O68802"/>
<evidence type="ECO:0000313" key="2">
    <source>
        <dbReference type="EMBL" id="AAC15719.1"/>
    </source>
</evidence>
<sequence length="38" mass="4274">MNFFSSPGFPGRKSKDPVARSSRRGLQENLLRDGIRVP</sequence>
<accession>O68802</accession>
<name>O68802_PSEAI</name>
<feature type="region of interest" description="Disordered" evidence="1">
    <location>
        <begin position="1"/>
        <end position="38"/>
    </location>
</feature>
<protein>
    <submittedName>
        <fullName evidence="2">Uncharacterized protein</fullName>
    </submittedName>
</protein>